<feature type="domain" description="Mammalian cell entry C-terminal" evidence="4">
    <location>
        <begin position="132"/>
        <end position="308"/>
    </location>
</feature>
<keyword evidence="6" id="KW-1185">Reference proteome</keyword>
<feature type="transmembrane region" description="Helical" evidence="2">
    <location>
        <begin position="20"/>
        <end position="40"/>
    </location>
</feature>
<keyword evidence="2" id="KW-1133">Transmembrane helix</keyword>
<dbReference type="InterPro" id="IPR005693">
    <property type="entry name" value="Mce"/>
</dbReference>
<organism evidence="5 6">
    <name type="scientific">Mycobacterium stomatepiae</name>
    <dbReference type="NCBI Taxonomy" id="470076"/>
    <lineage>
        <taxon>Bacteria</taxon>
        <taxon>Bacillati</taxon>
        <taxon>Actinomycetota</taxon>
        <taxon>Actinomycetes</taxon>
        <taxon>Mycobacteriales</taxon>
        <taxon>Mycobacteriaceae</taxon>
        <taxon>Mycobacterium</taxon>
        <taxon>Mycobacterium simiae complex</taxon>
    </lineage>
</organism>
<dbReference type="NCBIfam" id="TIGR00996">
    <property type="entry name" value="Mtu_fam_mce"/>
    <property type="match status" value="1"/>
</dbReference>
<evidence type="ECO:0000256" key="2">
    <source>
        <dbReference type="SAM" id="Phobius"/>
    </source>
</evidence>
<proteinExistence type="predicted"/>
<feature type="compositionally biased region" description="Polar residues" evidence="1">
    <location>
        <begin position="469"/>
        <end position="479"/>
    </location>
</feature>
<protein>
    <recommendedName>
        <fullName evidence="7">Mce family protein Mce3C</fullName>
    </recommendedName>
</protein>
<dbReference type="PANTHER" id="PTHR33371">
    <property type="entry name" value="INTERMEMBRANE PHOSPHOLIPID TRANSPORT SYSTEM BINDING PROTEIN MLAD-RELATED"/>
    <property type="match status" value="1"/>
</dbReference>
<feature type="compositionally biased region" description="Polar residues" evidence="1">
    <location>
        <begin position="346"/>
        <end position="358"/>
    </location>
</feature>
<evidence type="ECO:0000259" key="3">
    <source>
        <dbReference type="Pfam" id="PF02470"/>
    </source>
</evidence>
<reference evidence="5 6" key="1">
    <citation type="journal article" date="2019" name="Emerg. Microbes Infect.">
        <title>Comprehensive subspecies identification of 175 nontuberculous mycobacteria species based on 7547 genomic profiles.</title>
        <authorList>
            <person name="Matsumoto Y."/>
            <person name="Kinjo T."/>
            <person name="Motooka D."/>
            <person name="Nabeya D."/>
            <person name="Jung N."/>
            <person name="Uechi K."/>
            <person name="Horii T."/>
            <person name="Iida T."/>
            <person name="Fujita J."/>
            <person name="Nakamura S."/>
        </authorList>
    </citation>
    <scope>NUCLEOTIDE SEQUENCE [LARGE SCALE GENOMIC DNA]</scope>
    <source>
        <strain evidence="5 6">JCM 17783</strain>
    </source>
</reference>
<sequence length="603" mass="64226">MKRAYQRLFEMKQFSERNPYKIGIIGMVVVAMAVFIALYYDKLTFLTGDKEYTAYFAEAGGLETNSVVEVSGARVGRVSSVGLDGPKVVVTFHIPGDIRLGDRTEASVKLKTLLGSKLIELTPRGDRPLSGPIPLERTTSAYQLPDVLGDLSKTVAKLNTDQLSTALSVVANEFSGTPPQVKAAADGVARFSQTLDERDKELRNLLANAQKVTKVLGDRSEHIVNLVGDTNMLLARLKAEDRYLDRIFNDNSNIVRALMKVVDDNHANLKPALEKLNGVLGLLNNRKGRIQEALKGLNSFALALGEAVASGPFFKAYLVNLLPGQFVQPFIDSAFSDLGLDPATLLPSQLTDPQTGQPATPPLPMPYPRTGQGGDPRMNIPDAITGNPGDLPCSVPGRPGAPGCYPLRPEPPAPPPGGLPPGPPALGPGPGNASTGPVEQPAPGQTPPGQGPVLAPTESFGPRPGPAQGVSSEVPQVTNDRGLGVGTAARGRGCRVDVVARRPYKCRRILRQRQRHLRRRRCRDPGGIGWQDRENRTAARPRQGLVLVRLQVQGARGCQSGGAVSVAGDGPGSATHPGLHGRPGNDQRHRAAAGPHRRPGRVG</sequence>
<dbReference type="EMBL" id="AP022587">
    <property type="protein sequence ID" value="BBY25711.1"/>
    <property type="molecule type" value="Genomic_DNA"/>
</dbReference>
<dbReference type="Pfam" id="PF02470">
    <property type="entry name" value="MlaD"/>
    <property type="match status" value="1"/>
</dbReference>
<evidence type="ECO:0000313" key="6">
    <source>
        <dbReference type="Proteomes" id="UP000467130"/>
    </source>
</evidence>
<dbReference type="InterPro" id="IPR024516">
    <property type="entry name" value="Mce_C"/>
</dbReference>
<feature type="domain" description="Mce/MlaD" evidence="3">
    <location>
        <begin position="50"/>
        <end position="123"/>
    </location>
</feature>
<dbReference type="AlphaFoldDB" id="A0A7I7QHH8"/>
<dbReference type="PANTHER" id="PTHR33371:SF18">
    <property type="entry name" value="MCE-FAMILY PROTEIN MCE3C"/>
    <property type="match status" value="1"/>
</dbReference>
<dbReference type="KEGG" id="msto:MSTO_59160"/>
<feature type="compositionally biased region" description="Pro residues" evidence="1">
    <location>
        <begin position="408"/>
        <end position="427"/>
    </location>
</feature>
<dbReference type="Pfam" id="PF11887">
    <property type="entry name" value="Mce4_CUP1"/>
    <property type="match status" value="1"/>
</dbReference>
<evidence type="ECO:0000259" key="4">
    <source>
        <dbReference type="Pfam" id="PF11887"/>
    </source>
</evidence>
<gene>
    <name evidence="5" type="ORF">MSTO_59160</name>
</gene>
<name>A0A7I7QHH8_9MYCO</name>
<keyword evidence="2" id="KW-0812">Transmembrane</keyword>
<keyword evidence="2" id="KW-0472">Membrane</keyword>
<feature type="region of interest" description="Disordered" evidence="1">
    <location>
        <begin position="346"/>
        <end position="485"/>
    </location>
</feature>
<dbReference type="InterPro" id="IPR052336">
    <property type="entry name" value="MlaD_Phospholipid_Transporter"/>
</dbReference>
<feature type="region of interest" description="Disordered" evidence="1">
    <location>
        <begin position="560"/>
        <end position="603"/>
    </location>
</feature>
<evidence type="ECO:0000256" key="1">
    <source>
        <dbReference type="SAM" id="MobiDB-lite"/>
    </source>
</evidence>
<dbReference type="GO" id="GO:0005576">
    <property type="term" value="C:extracellular region"/>
    <property type="evidence" value="ECO:0007669"/>
    <property type="project" value="TreeGrafter"/>
</dbReference>
<dbReference type="PRINTS" id="PR01782">
    <property type="entry name" value="MCEVIRFACTOR"/>
</dbReference>
<dbReference type="InterPro" id="IPR003399">
    <property type="entry name" value="Mce/MlaD"/>
</dbReference>
<accession>A0A7I7QHH8</accession>
<evidence type="ECO:0000313" key="5">
    <source>
        <dbReference type="EMBL" id="BBY25711.1"/>
    </source>
</evidence>
<evidence type="ECO:0008006" key="7">
    <source>
        <dbReference type="Google" id="ProtNLM"/>
    </source>
</evidence>
<dbReference type="Proteomes" id="UP000467130">
    <property type="component" value="Chromosome"/>
</dbReference>